<dbReference type="Gene3D" id="3.100.10.20">
    <property type="entry name" value="CRISPR-associated endonuclease Cas1, N-terminal domain"/>
    <property type="match status" value="1"/>
</dbReference>
<organism evidence="7 8">
    <name type="scientific">Pokkaliibacter plantistimulans</name>
    <dbReference type="NCBI Taxonomy" id="1635171"/>
    <lineage>
        <taxon>Bacteria</taxon>
        <taxon>Pseudomonadati</taxon>
        <taxon>Pseudomonadota</taxon>
        <taxon>Gammaproteobacteria</taxon>
        <taxon>Oceanospirillales</taxon>
        <taxon>Balneatrichaceae</taxon>
        <taxon>Pokkaliibacter</taxon>
    </lineage>
</organism>
<keyword evidence="6" id="KW-0051">Antiviral defense</keyword>
<dbReference type="Pfam" id="PF01867">
    <property type="entry name" value="Cas_Cas1"/>
    <property type="match status" value="1"/>
</dbReference>
<dbReference type="EMBL" id="LAPT01000168">
    <property type="protein sequence ID" value="PXF28687.1"/>
    <property type="molecule type" value="Genomic_DNA"/>
</dbReference>
<dbReference type="InterPro" id="IPR002729">
    <property type="entry name" value="CRISPR-assoc_Cas1"/>
</dbReference>
<proteinExistence type="predicted"/>
<keyword evidence="5" id="KW-0460">Magnesium</keyword>
<accession>A0ABX5LPU3</accession>
<dbReference type="Proteomes" id="UP000248090">
    <property type="component" value="Unassembled WGS sequence"/>
</dbReference>
<comment type="caution">
    <text evidence="7">The sequence shown here is derived from an EMBL/GenBank/DDBJ whole genome shotgun (WGS) entry which is preliminary data.</text>
</comment>
<gene>
    <name evidence="7" type="ORF">WH50_24980</name>
</gene>
<evidence type="ECO:0000256" key="6">
    <source>
        <dbReference type="ARBA" id="ARBA00023118"/>
    </source>
</evidence>
<protein>
    <submittedName>
        <fullName evidence="7">Uncharacterized protein</fullName>
    </submittedName>
</protein>
<evidence type="ECO:0000313" key="8">
    <source>
        <dbReference type="Proteomes" id="UP000248090"/>
    </source>
</evidence>
<dbReference type="RefSeq" id="WP_110190179.1">
    <property type="nucleotide sequence ID" value="NZ_CP177354.1"/>
</dbReference>
<reference evidence="7 8" key="1">
    <citation type="submission" date="2015-03" db="EMBL/GenBank/DDBJ databases">
        <authorList>
            <person name="Krishnan R."/>
            <person name="Midha S."/>
            <person name="Patil P.B."/>
            <person name="Rameshkumar N."/>
        </authorList>
    </citation>
    <scope>NUCLEOTIDE SEQUENCE [LARGE SCALE GENOMIC DNA]</scope>
    <source>
        <strain evidence="7 8">L1E11</strain>
    </source>
</reference>
<name>A0ABX5LPU3_9GAMM</name>
<sequence>MTDRSISLMLDARKVDTWRVDGPAIRLKLKGEPWRWLPLRRLARVFVVGELTASCAPLLACSDTAIPVAFYSGRGKLRAMLMPSATQETTLAALLERLGWDQQLQAIYADWDAHQAAHWYADLLGEARPVFRQKQLINRIGSVLGKFDLQQFCSWLEGFFEAHLREVLQKFGILHCEQARPVQVLLQEWQQAAITVLSGEWLAAFPDKHGPRAAWQCFQRHEAWLTRERSRQLQQLIWQLEAVPERMKRHECVDSLL</sequence>
<evidence type="ECO:0000256" key="4">
    <source>
        <dbReference type="ARBA" id="ARBA00022801"/>
    </source>
</evidence>
<keyword evidence="1" id="KW-0540">Nuclease</keyword>
<evidence type="ECO:0000256" key="3">
    <source>
        <dbReference type="ARBA" id="ARBA00022759"/>
    </source>
</evidence>
<keyword evidence="8" id="KW-1185">Reference proteome</keyword>
<evidence type="ECO:0000256" key="2">
    <source>
        <dbReference type="ARBA" id="ARBA00022723"/>
    </source>
</evidence>
<evidence type="ECO:0000256" key="1">
    <source>
        <dbReference type="ARBA" id="ARBA00022722"/>
    </source>
</evidence>
<dbReference type="InterPro" id="IPR042211">
    <property type="entry name" value="CRISPR-assoc_Cas1_N"/>
</dbReference>
<evidence type="ECO:0000313" key="7">
    <source>
        <dbReference type="EMBL" id="PXF28687.1"/>
    </source>
</evidence>
<evidence type="ECO:0000256" key="5">
    <source>
        <dbReference type="ARBA" id="ARBA00022842"/>
    </source>
</evidence>
<keyword evidence="4" id="KW-0378">Hydrolase</keyword>
<keyword evidence="3" id="KW-0255">Endonuclease</keyword>
<keyword evidence="2" id="KW-0479">Metal-binding</keyword>